<dbReference type="Gene3D" id="3.40.525.10">
    <property type="entry name" value="CRAL-TRIO lipid binding domain"/>
    <property type="match status" value="1"/>
</dbReference>
<keyword evidence="3" id="KW-1185">Reference proteome</keyword>
<dbReference type="SUPFAM" id="SSF46938">
    <property type="entry name" value="CRAL/TRIO N-terminal domain"/>
    <property type="match status" value="1"/>
</dbReference>
<dbReference type="AlphaFoldDB" id="A0A4Y2EDA2"/>
<dbReference type="EMBL" id="BGPR01092075">
    <property type="protein sequence ID" value="GBM25825.1"/>
    <property type="molecule type" value="Genomic_DNA"/>
</dbReference>
<comment type="caution">
    <text evidence="2">The sequence shown here is derived from an EMBL/GenBank/DDBJ whole genome shotgun (WGS) entry which is preliminary data.</text>
</comment>
<dbReference type="PANTHER" id="PTHR10174">
    <property type="entry name" value="ALPHA-TOCOPHEROL TRANSFER PROTEIN-RELATED"/>
    <property type="match status" value="1"/>
</dbReference>
<name>A0A4Y2EDA2_ARAVE</name>
<reference evidence="2 3" key="1">
    <citation type="journal article" date="2019" name="Sci. Rep.">
        <title>Orb-weaving spider Araneus ventricosus genome elucidates the spidroin gene catalogue.</title>
        <authorList>
            <person name="Kono N."/>
            <person name="Nakamura H."/>
            <person name="Ohtoshi R."/>
            <person name="Moran D.A.P."/>
            <person name="Shinohara A."/>
            <person name="Yoshida Y."/>
            <person name="Fujiwara M."/>
            <person name="Mori M."/>
            <person name="Tomita M."/>
            <person name="Arakawa K."/>
        </authorList>
    </citation>
    <scope>NUCLEOTIDE SEQUENCE [LARGE SCALE GENOMIC DNA]</scope>
</reference>
<feature type="domain" description="CRAL/TRIO N-terminal" evidence="1">
    <location>
        <begin position="61"/>
        <end position="86"/>
    </location>
</feature>
<gene>
    <name evidence="2" type="ORF">AVEN_88138_1</name>
</gene>
<proteinExistence type="predicted"/>
<dbReference type="GO" id="GO:0016020">
    <property type="term" value="C:membrane"/>
    <property type="evidence" value="ECO:0007669"/>
    <property type="project" value="TreeGrafter"/>
</dbReference>
<protein>
    <recommendedName>
        <fullName evidence="1">CRAL/TRIO N-terminal domain-containing protein</fullName>
    </recommendedName>
</protein>
<dbReference type="GO" id="GO:1902936">
    <property type="term" value="F:phosphatidylinositol bisphosphate binding"/>
    <property type="evidence" value="ECO:0007669"/>
    <property type="project" value="TreeGrafter"/>
</dbReference>
<dbReference type="OrthoDB" id="6434775at2759"/>
<dbReference type="InterPro" id="IPR011074">
    <property type="entry name" value="CRAL/TRIO_N_dom"/>
</dbReference>
<sequence>MPSEPEKKVFKPLPYELDYMTDELRKRAKSELFEDEDTRVHSLKLLKSMLNDEKGLNWQDDDMYLLAYLRARKFDVKRACSVVKNFYSAMRKHSELYDNFDYAKVKRTLEGCRIGFLPYRDEEGCCVLVFSTKSPQIVKDAVQYCKDTDRFNIPRLALLDDFTPERGDRQ</sequence>
<dbReference type="Proteomes" id="UP000499080">
    <property type="component" value="Unassembled WGS sequence"/>
</dbReference>
<dbReference type="SMART" id="SM01100">
    <property type="entry name" value="CRAL_TRIO_N"/>
    <property type="match status" value="1"/>
</dbReference>
<evidence type="ECO:0000259" key="1">
    <source>
        <dbReference type="SMART" id="SM01100"/>
    </source>
</evidence>
<dbReference type="InterPro" id="IPR036273">
    <property type="entry name" value="CRAL/TRIO_N_dom_sf"/>
</dbReference>
<dbReference type="InterPro" id="IPR036865">
    <property type="entry name" value="CRAL-TRIO_dom_sf"/>
</dbReference>
<evidence type="ECO:0000313" key="3">
    <source>
        <dbReference type="Proteomes" id="UP000499080"/>
    </source>
</evidence>
<organism evidence="2 3">
    <name type="scientific">Araneus ventricosus</name>
    <name type="common">Orbweaver spider</name>
    <name type="synonym">Epeira ventricosa</name>
    <dbReference type="NCBI Taxonomy" id="182803"/>
    <lineage>
        <taxon>Eukaryota</taxon>
        <taxon>Metazoa</taxon>
        <taxon>Ecdysozoa</taxon>
        <taxon>Arthropoda</taxon>
        <taxon>Chelicerata</taxon>
        <taxon>Arachnida</taxon>
        <taxon>Araneae</taxon>
        <taxon>Araneomorphae</taxon>
        <taxon>Entelegynae</taxon>
        <taxon>Araneoidea</taxon>
        <taxon>Araneidae</taxon>
        <taxon>Araneus</taxon>
    </lineage>
</organism>
<dbReference type="PANTHER" id="PTHR10174:SF208">
    <property type="entry name" value="CRAL-TRIO DOMAIN-CONTAINING PROTEIN DDB_G0278031"/>
    <property type="match status" value="1"/>
</dbReference>
<accession>A0A4Y2EDA2</accession>
<evidence type="ECO:0000313" key="2">
    <source>
        <dbReference type="EMBL" id="GBM25825.1"/>
    </source>
</evidence>